<dbReference type="InterPro" id="IPR004516">
    <property type="entry name" value="HisRS/HisZ"/>
</dbReference>
<keyword evidence="4 11" id="KW-0963">Cytoplasm</keyword>
<keyword evidence="5 11" id="KW-0436">Ligase</keyword>
<dbReference type="GO" id="GO:0006427">
    <property type="term" value="P:histidyl-tRNA aminoacylation"/>
    <property type="evidence" value="ECO:0007669"/>
    <property type="project" value="UniProtKB-UniRule"/>
</dbReference>
<keyword evidence="9 11" id="KW-0030">Aminoacyl-tRNA synthetase</keyword>
<keyword evidence="15" id="KW-1185">Reference proteome</keyword>
<evidence type="ECO:0000256" key="7">
    <source>
        <dbReference type="ARBA" id="ARBA00022840"/>
    </source>
</evidence>
<keyword evidence="7 11" id="KW-0067">ATP-binding</keyword>
<dbReference type="PIRSF" id="PIRSF001549">
    <property type="entry name" value="His-tRNA_synth"/>
    <property type="match status" value="1"/>
</dbReference>
<gene>
    <name evidence="11 14" type="primary">hisS</name>
    <name evidence="14" type="ORF">AKA01nite_04970</name>
</gene>
<evidence type="ECO:0000313" key="14">
    <source>
        <dbReference type="EMBL" id="GEK90875.1"/>
    </source>
</evidence>
<evidence type="ECO:0000256" key="5">
    <source>
        <dbReference type="ARBA" id="ARBA00022598"/>
    </source>
</evidence>
<dbReference type="InterPro" id="IPR045864">
    <property type="entry name" value="aa-tRNA-synth_II/BPL/LPL"/>
</dbReference>
<evidence type="ECO:0000256" key="12">
    <source>
        <dbReference type="PIRSR" id="PIRSR001549-1"/>
    </source>
</evidence>
<feature type="binding site" evidence="12">
    <location>
        <begin position="263"/>
        <end position="264"/>
    </location>
    <ligand>
        <name>L-histidine</name>
        <dbReference type="ChEBI" id="CHEBI:57595"/>
    </ligand>
</feature>
<dbReference type="Gene3D" id="3.30.930.10">
    <property type="entry name" value="Bira Bifunctional Protein, Domain 2"/>
    <property type="match status" value="1"/>
</dbReference>
<evidence type="ECO:0000256" key="10">
    <source>
        <dbReference type="ARBA" id="ARBA00047639"/>
    </source>
</evidence>
<dbReference type="SUPFAM" id="SSF52954">
    <property type="entry name" value="Class II aaRS ABD-related"/>
    <property type="match status" value="1"/>
</dbReference>
<dbReference type="InterPro" id="IPR006195">
    <property type="entry name" value="aa-tRNA-synth_II"/>
</dbReference>
<dbReference type="GO" id="GO:0005524">
    <property type="term" value="F:ATP binding"/>
    <property type="evidence" value="ECO:0007669"/>
    <property type="project" value="UniProtKB-UniRule"/>
</dbReference>
<reference evidence="14 15" key="1">
    <citation type="submission" date="2019-07" db="EMBL/GenBank/DDBJ databases">
        <title>Whole genome shotgun sequence of Alkalibacterium kapii NBRC 103247.</title>
        <authorList>
            <person name="Hosoyama A."/>
            <person name="Uohara A."/>
            <person name="Ohji S."/>
            <person name="Ichikawa N."/>
        </authorList>
    </citation>
    <scope>NUCLEOTIDE SEQUENCE [LARGE SCALE GENOMIC DNA]</scope>
    <source>
        <strain evidence="14 15">NBRC 103247</strain>
    </source>
</reference>
<dbReference type="RefSeq" id="WP_146923463.1">
    <property type="nucleotide sequence ID" value="NZ_BJUY01000004.1"/>
</dbReference>
<feature type="domain" description="Aminoacyl-transfer RNA synthetases class-II family profile" evidence="13">
    <location>
        <begin position="20"/>
        <end position="318"/>
    </location>
</feature>
<evidence type="ECO:0000256" key="6">
    <source>
        <dbReference type="ARBA" id="ARBA00022741"/>
    </source>
</evidence>
<dbReference type="OrthoDB" id="9800814at2"/>
<protein>
    <recommendedName>
        <fullName evidence="11">Histidine--tRNA ligase</fullName>
        <ecNumber evidence="11">6.1.1.21</ecNumber>
    </recommendedName>
    <alternativeName>
        <fullName evidence="11">Histidyl-tRNA synthetase</fullName>
        <shortName evidence="11">HisRS</shortName>
    </alternativeName>
</protein>
<comment type="catalytic activity">
    <reaction evidence="10 11">
        <text>tRNA(His) + L-histidine + ATP = L-histidyl-tRNA(His) + AMP + diphosphate + H(+)</text>
        <dbReference type="Rhea" id="RHEA:17313"/>
        <dbReference type="Rhea" id="RHEA-COMP:9665"/>
        <dbReference type="Rhea" id="RHEA-COMP:9689"/>
        <dbReference type="ChEBI" id="CHEBI:15378"/>
        <dbReference type="ChEBI" id="CHEBI:30616"/>
        <dbReference type="ChEBI" id="CHEBI:33019"/>
        <dbReference type="ChEBI" id="CHEBI:57595"/>
        <dbReference type="ChEBI" id="CHEBI:78442"/>
        <dbReference type="ChEBI" id="CHEBI:78527"/>
        <dbReference type="ChEBI" id="CHEBI:456215"/>
        <dbReference type="EC" id="6.1.1.21"/>
    </reaction>
</comment>
<evidence type="ECO:0000256" key="4">
    <source>
        <dbReference type="ARBA" id="ARBA00022490"/>
    </source>
</evidence>
<name>A0A511ARP9_9LACT</name>
<feature type="binding site" evidence="12">
    <location>
        <position position="132"/>
    </location>
    <ligand>
        <name>L-histidine</name>
        <dbReference type="ChEBI" id="CHEBI:57595"/>
    </ligand>
</feature>
<dbReference type="InterPro" id="IPR015807">
    <property type="entry name" value="His-tRNA-ligase"/>
</dbReference>
<dbReference type="EC" id="6.1.1.21" evidence="11"/>
<dbReference type="InterPro" id="IPR041715">
    <property type="entry name" value="HisRS-like_core"/>
</dbReference>
<organism evidence="14 15">
    <name type="scientific">Alkalibacterium kapii</name>
    <dbReference type="NCBI Taxonomy" id="426704"/>
    <lineage>
        <taxon>Bacteria</taxon>
        <taxon>Bacillati</taxon>
        <taxon>Bacillota</taxon>
        <taxon>Bacilli</taxon>
        <taxon>Lactobacillales</taxon>
        <taxon>Carnobacteriaceae</taxon>
        <taxon>Alkalibacterium</taxon>
    </lineage>
</organism>
<feature type="binding site" evidence="12">
    <location>
        <position position="114"/>
    </location>
    <ligand>
        <name>L-histidine</name>
        <dbReference type="ChEBI" id="CHEBI:57595"/>
    </ligand>
</feature>
<dbReference type="GO" id="GO:0004821">
    <property type="term" value="F:histidine-tRNA ligase activity"/>
    <property type="evidence" value="ECO:0007669"/>
    <property type="project" value="UniProtKB-UniRule"/>
</dbReference>
<comment type="similarity">
    <text evidence="2 11">Belongs to the class-II aminoacyl-tRNA synthetase family.</text>
</comment>
<dbReference type="FunFam" id="3.30.930.10:FF:000005">
    <property type="entry name" value="Histidine--tRNA ligase"/>
    <property type="match status" value="1"/>
</dbReference>
<evidence type="ECO:0000256" key="9">
    <source>
        <dbReference type="ARBA" id="ARBA00023146"/>
    </source>
</evidence>
<keyword evidence="6 11" id="KW-0547">Nucleotide-binding</keyword>
<evidence type="ECO:0000259" key="13">
    <source>
        <dbReference type="PROSITE" id="PS50862"/>
    </source>
</evidence>
<dbReference type="GO" id="GO:0140096">
    <property type="term" value="F:catalytic activity, acting on a protein"/>
    <property type="evidence" value="ECO:0007669"/>
    <property type="project" value="UniProtKB-ARBA"/>
</dbReference>
<evidence type="ECO:0000256" key="1">
    <source>
        <dbReference type="ARBA" id="ARBA00004496"/>
    </source>
</evidence>
<comment type="caution">
    <text evidence="14">The sequence shown here is derived from an EMBL/GenBank/DDBJ whole genome shotgun (WGS) entry which is preliminary data.</text>
</comment>
<evidence type="ECO:0000256" key="3">
    <source>
        <dbReference type="ARBA" id="ARBA00011738"/>
    </source>
</evidence>
<dbReference type="InterPro" id="IPR004154">
    <property type="entry name" value="Anticodon-bd"/>
</dbReference>
<dbReference type="InterPro" id="IPR033656">
    <property type="entry name" value="HisRS_anticodon"/>
</dbReference>
<dbReference type="Gene3D" id="3.40.50.800">
    <property type="entry name" value="Anticodon-binding domain"/>
    <property type="match status" value="1"/>
</dbReference>
<dbReference type="CDD" id="cd00773">
    <property type="entry name" value="HisRS-like_core"/>
    <property type="match status" value="1"/>
</dbReference>
<feature type="binding site" evidence="12">
    <location>
        <position position="128"/>
    </location>
    <ligand>
        <name>L-histidine</name>
        <dbReference type="ChEBI" id="CHEBI:57595"/>
    </ligand>
</feature>
<dbReference type="PANTHER" id="PTHR43707:SF1">
    <property type="entry name" value="HISTIDINE--TRNA LIGASE, MITOCHONDRIAL-RELATED"/>
    <property type="match status" value="1"/>
</dbReference>
<dbReference type="Pfam" id="PF03129">
    <property type="entry name" value="HGTP_anticodon"/>
    <property type="match status" value="1"/>
</dbReference>
<dbReference type="EMBL" id="BJUY01000004">
    <property type="protein sequence ID" value="GEK90875.1"/>
    <property type="molecule type" value="Genomic_DNA"/>
</dbReference>
<keyword evidence="8 11" id="KW-0648">Protein biosynthesis</keyword>
<dbReference type="Pfam" id="PF13393">
    <property type="entry name" value="tRNA-synt_His"/>
    <property type="match status" value="1"/>
</dbReference>
<evidence type="ECO:0000256" key="2">
    <source>
        <dbReference type="ARBA" id="ARBA00008226"/>
    </source>
</evidence>
<dbReference type="PANTHER" id="PTHR43707">
    <property type="entry name" value="HISTIDYL-TRNA SYNTHETASE"/>
    <property type="match status" value="1"/>
</dbReference>
<dbReference type="AlphaFoldDB" id="A0A511ARP9"/>
<dbReference type="SUPFAM" id="SSF55681">
    <property type="entry name" value="Class II aaRS and biotin synthetases"/>
    <property type="match status" value="1"/>
</dbReference>
<feature type="binding site" evidence="12">
    <location>
        <position position="259"/>
    </location>
    <ligand>
        <name>L-histidine</name>
        <dbReference type="ChEBI" id="CHEBI:57595"/>
    </ligand>
</feature>
<comment type="subcellular location">
    <subcellularLocation>
        <location evidence="1 11">Cytoplasm</location>
    </subcellularLocation>
</comment>
<comment type="subunit">
    <text evidence="3 11">Homodimer.</text>
</comment>
<accession>A0A511ARP9</accession>
<evidence type="ECO:0000256" key="8">
    <source>
        <dbReference type="ARBA" id="ARBA00022917"/>
    </source>
</evidence>
<evidence type="ECO:0000313" key="15">
    <source>
        <dbReference type="Proteomes" id="UP000321662"/>
    </source>
</evidence>
<evidence type="ECO:0000256" key="11">
    <source>
        <dbReference type="HAMAP-Rule" id="MF_00127"/>
    </source>
</evidence>
<dbReference type="PROSITE" id="PS50862">
    <property type="entry name" value="AA_TRNA_LIGASE_II"/>
    <property type="match status" value="1"/>
</dbReference>
<dbReference type="Proteomes" id="UP000321662">
    <property type="component" value="Unassembled WGS sequence"/>
</dbReference>
<dbReference type="GO" id="GO:0016740">
    <property type="term" value="F:transferase activity"/>
    <property type="evidence" value="ECO:0007669"/>
    <property type="project" value="UniProtKB-ARBA"/>
</dbReference>
<feature type="binding site" evidence="12">
    <location>
        <begin position="81"/>
        <end position="83"/>
    </location>
    <ligand>
        <name>L-histidine</name>
        <dbReference type="ChEBI" id="CHEBI:57595"/>
    </ligand>
</feature>
<dbReference type="InterPro" id="IPR036621">
    <property type="entry name" value="Anticodon-bd_dom_sf"/>
</dbReference>
<proteinExistence type="inferred from homology"/>
<sequence length="435" mass="50208">MKYKKLKGTVDILPEESAKWQAIEEQARYILHNYQFSEIRSPLFEQFDLYARGVGETSDIVSKEMYDFTDKGNRHLALRPEGTAGIVRAFVENKLYAPEYHKPMKLYYMGAMFRYERPQSGRQRQFNQLGVEVFGSKNPAVDVETMALAMDIFKSFNIKDLKLVINSLGDSASRVKYREALISYLEPHFEELSKDSKERLYKNPLRVLDSKNEKDKAIVKDAPSILDFLDDESKNHFETVKYMLEMLSIPYEIDKNMVRGLDYYNDTIFEIMTTHKKFGSNATICAGGRYDSLVEEVGGPSTPAFGFGVGLERLILLLDLMGYTYSNKLALDAYVVTIGEQVNAAATKLTQYLRQNHLSVEREFMNRKPGKQFKTADKWNARYVFTMGEEELVQNKVMIKNLKNGLQQDISLNDLYNDFEKTFSELEIKLESKDE</sequence>
<dbReference type="GO" id="GO:0005737">
    <property type="term" value="C:cytoplasm"/>
    <property type="evidence" value="ECO:0007669"/>
    <property type="project" value="UniProtKB-SubCell"/>
</dbReference>
<dbReference type="CDD" id="cd00859">
    <property type="entry name" value="HisRS_anticodon"/>
    <property type="match status" value="1"/>
</dbReference>
<dbReference type="NCBIfam" id="TIGR00442">
    <property type="entry name" value="hisS"/>
    <property type="match status" value="1"/>
</dbReference>
<dbReference type="HAMAP" id="MF_00127">
    <property type="entry name" value="His_tRNA_synth"/>
    <property type="match status" value="1"/>
</dbReference>